<dbReference type="SUPFAM" id="SSF103370">
    <property type="entry name" value="NinB"/>
    <property type="match status" value="1"/>
</dbReference>
<dbReference type="EMBL" id="CP034662">
    <property type="protein sequence ID" value="AZQ93156.1"/>
    <property type="molecule type" value="Genomic_DNA"/>
</dbReference>
<evidence type="ECO:0000313" key="2">
    <source>
        <dbReference type="EMBL" id="AZQ93156.1"/>
    </source>
</evidence>
<evidence type="ECO:0000313" key="1">
    <source>
        <dbReference type="EMBL" id="AZQ92490.1"/>
    </source>
</evidence>
<gene>
    <name evidence="1" type="ORF">EJK53_1560</name>
    <name evidence="2" type="ORF">EJK53_1634</name>
</gene>
<dbReference type="InterPro" id="IPR036619">
    <property type="entry name" value="NinB_sf"/>
</dbReference>
<protein>
    <submittedName>
        <fullName evidence="1">NinB family protein</fullName>
    </submittedName>
</protein>
<reference evidence="1 3" key="1">
    <citation type="submission" date="2018-12" db="EMBL/GenBank/DDBJ databases">
        <title>Persistence of Moraxella catarrhalis in Chronic Obstructive Pulmonary Disease and Regulation of the Hag/MID Adhesin.</title>
        <authorList>
            <person name="Murphy T."/>
            <person name="Zhao X."/>
            <person name="Vyas G."/>
            <person name="Aluvathingal J."/>
            <person name="Nadendla S."/>
            <person name="Tallon L."/>
            <person name="Tettelin H."/>
        </authorList>
    </citation>
    <scope>NUCLEOTIDE SEQUENCE [LARGE SCALE GENOMIC DNA]</scope>
    <source>
        <strain evidence="1 3">46P58B1</strain>
    </source>
</reference>
<evidence type="ECO:0000313" key="3">
    <source>
        <dbReference type="Proteomes" id="UP000280228"/>
    </source>
</evidence>
<dbReference type="Gene3D" id="1.10.3790.10">
    <property type="entry name" value="NinB"/>
    <property type="match status" value="1"/>
</dbReference>
<accession>A0A3S9QCS8</accession>
<organism evidence="1 3">
    <name type="scientific">Moraxella catarrhalis</name>
    <name type="common">Branhamella catarrhalis</name>
    <dbReference type="NCBI Taxonomy" id="480"/>
    <lineage>
        <taxon>Bacteria</taxon>
        <taxon>Pseudomonadati</taxon>
        <taxon>Pseudomonadota</taxon>
        <taxon>Gammaproteobacteria</taxon>
        <taxon>Moraxellales</taxon>
        <taxon>Moraxellaceae</taxon>
        <taxon>Moraxella</taxon>
    </lineage>
</organism>
<dbReference type="EMBL" id="CP034662">
    <property type="protein sequence ID" value="AZQ92490.1"/>
    <property type="molecule type" value="Genomic_DNA"/>
</dbReference>
<dbReference type="Proteomes" id="UP000280228">
    <property type="component" value="Chromosome"/>
</dbReference>
<proteinExistence type="predicted"/>
<name>A0A3S9QCS8_MORCA</name>
<sequence length="162" mass="19009">MKQVFRIISESVMKHCFTEIVKQYESGQVCSVVITDKNETRTNAQNRLYWLWLKQIKDKTGQDDDDLHVMFKRLFLAKIYARDDGEMAQLFESLNTLKRQPNYEQQVALPFAKRFLTTTQATTAQFSEYLNEIEVWAFKNGIALSVPDDLKWIKDDEKISIS</sequence>
<dbReference type="AlphaFoldDB" id="A0A3S9QCS8"/>